<accession>A0A1Y2FSK5</accession>
<evidence type="ECO:0000313" key="2">
    <source>
        <dbReference type="Proteomes" id="UP000193685"/>
    </source>
</evidence>
<keyword evidence="2" id="KW-1185">Reference proteome</keyword>
<organism evidence="1 2">
    <name type="scientific">Protomyces lactucae-debilis</name>
    <dbReference type="NCBI Taxonomy" id="2754530"/>
    <lineage>
        <taxon>Eukaryota</taxon>
        <taxon>Fungi</taxon>
        <taxon>Dikarya</taxon>
        <taxon>Ascomycota</taxon>
        <taxon>Taphrinomycotina</taxon>
        <taxon>Taphrinomycetes</taxon>
        <taxon>Taphrinales</taxon>
        <taxon>Protomycetaceae</taxon>
        <taxon>Protomyces</taxon>
    </lineage>
</organism>
<protein>
    <submittedName>
        <fullName evidence="1">Uncharacterized protein</fullName>
    </submittedName>
</protein>
<dbReference type="Gene3D" id="2.120.10.30">
    <property type="entry name" value="TolB, C-terminal domain"/>
    <property type="match status" value="1"/>
</dbReference>
<name>A0A1Y2FSK5_PROLT</name>
<reference evidence="1 2" key="1">
    <citation type="submission" date="2016-07" db="EMBL/GenBank/DDBJ databases">
        <title>Pervasive Adenine N6-methylation of Active Genes in Fungi.</title>
        <authorList>
            <consortium name="DOE Joint Genome Institute"/>
            <person name="Mondo S.J."/>
            <person name="Dannebaum R.O."/>
            <person name="Kuo R.C."/>
            <person name="Labutti K."/>
            <person name="Haridas S."/>
            <person name="Kuo A."/>
            <person name="Salamov A."/>
            <person name="Ahrendt S.R."/>
            <person name="Lipzen A."/>
            <person name="Sullivan W."/>
            <person name="Andreopoulos W.B."/>
            <person name="Clum A."/>
            <person name="Lindquist E."/>
            <person name="Daum C."/>
            <person name="Ramamoorthy G.K."/>
            <person name="Gryganskyi A."/>
            <person name="Culley D."/>
            <person name="Magnuson J.K."/>
            <person name="James T.Y."/>
            <person name="O'Malley M.A."/>
            <person name="Stajich J.E."/>
            <person name="Spatafora J.W."/>
            <person name="Visel A."/>
            <person name="Grigoriev I.V."/>
        </authorList>
    </citation>
    <scope>NUCLEOTIDE SEQUENCE [LARGE SCALE GENOMIC DNA]</scope>
    <source>
        <strain evidence="1 2">12-1054</strain>
    </source>
</reference>
<dbReference type="InterPro" id="IPR011042">
    <property type="entry name" value="6-blade_b-propeller_TolB-like"/>
</dbReference>
<dbReference type="SUPFAM" id="SSF63829">
    <property type="entry name" value="Calcium-dependent phosphotriesterase"/>
    <property type="match status" value="1"/>
</dbReference>
<dbReference type="PANTHER" id="PTHR11799">
    <property type="entry name" value="PARAOXONASE"/>
    <property type="match status" value="1"/>
</dbReference>
<gene>
    <name evidence="1" type="ORF">BCR37DRAFT_343068</name>
</gene>
<dbReference type="GeneID" id="63784072"/>
<dbReference type="RefSeq" id="XP_040727819.1">
    <property type="nucleotide sequence ID" value="XM_040867473.1"/>
</dbReference>
<dbReference type="InterPro" id="IPR051288">
    <property type="entry name" value="Serum_paraoxonase/arylesterase"/>
</dbReference>
<sequence>MIGFRRDILAKNTGTCQKLYPEMLQGCEDGNLIVDGEDRYLFLACAANLHDRHEWFPAMGHADHPEKSIKDKFFAWNLNTDKIQELSTPNFKGDYVSHGIDVVSTNPKEVAFYAVNHLGSGSVIEKFTLKLGSKTMEHIKTFDDQEFVNTPNDVYVADVADDLFYVTNDHRFKTGLMREIETMAQLPTTHIAVHSNKAGGYRIVAKGLACLNGIAGDRKGRLFANQVNANVIVFDYETSGNLTGVQIIKVPHVVDNPTYSEETGELLLSGFPKALVLADFAKDTTGEKRAPTSSSRIKLSDIVKADAQTKSPVKQPFVDEWFVDPGLGLIDMGTTVVVDAKHDNWYMMGVFTKGVTRCTGYSKTQA</sequence>
<dbReference type="EMBL" id="MCFI01000002">
    <property type="protein sequence ID" value="ORY86963.1"/>
    <property type="molecule type" value="Genomic_DNA"/>
</dbReference>
<dbReference type="PANTHER" id="PTHR11799:SF12">
    <property type="entry name" value="PARAOXONASE-RELATED"/>
    <property type="match status" value="1"/>
</dbReference>
<evidence type="ECO:0000313" key="1">
    <source>
        <dbReference type="EMBL" id="ORY86963.1"/>
    </source>
</evidence>
<proteinExistence type="predicted"/>
<comment type="caution">
    <text evidence="1">The sequence shown here is derived from an EMBL/GenBank/DDBJ whole genome shotgun (WGS) entry which is preliminary data.</text>
</comment>
<dbReference type="OrthoDB" id="5307922at2759"/>
<dbReference type="OMA" id="CEDMWLH"/>
<dbReference type="AlphaFoldDB" id="A0A1Y2FSK5"/>
<dbReference type="Proteomes" id="UP000193685">
    <property type="component" value="Unassembled WGS sequence"/>
</dbReference>